<name>A0A9D2LUB5_9FIRM</name>
<gene>
    <name evidence="1" type="ORF">IAA06_10320</name>
</gene>
<proteinExistence type="predicted"/>
<dbReference type="AlphaFoldDB" id="A0A9D2LUB5"/>
<dbReference type="EMBL" id="DWYZ01000197">
    <property type="protein sequence ID" value="HJB29169.1"/>
    <property type="molecule type" value="Genomic_DNA"/>
</dbReference>
<dbReference type="Proteomes" id="UP000823842">
    <property type="component" value="Unassembled WGS sequence"/>
</dbReference>
<evidence type="ECO:0000313" key="2">
    <source>
        <dbReference type="Proteomes" id="UP000823842"/>
    </source>
</evidence>
<reference evidence="1" key="1">
    <citation type="journal article" date="2021" name="PeerJ">
        <title>Extensive microbial diversity within the chicken gut microbiome revealed by metagenomics and culture.</title>
        <authorList>
            <person name="Gilroy R."/>
            <person name="Ravi A."/>
            <person name="Getino M."/>
            <person name="Pursley I."/>
            <person name="Horton D.L."/>
            <person name="Alikhan N.F."/>
            <person name="Baker D."/>
            <person name="Gharbi K."/>
            <person name="Hall N."/>
            <person name="Watson M."/>
            <person name="Adriaenssens E.M."/>
            <person name="Foster-Nyarko E."/>
            <person name="Jarju S."/>
            <person name="Secka A."/>
            <person name="Antonio M."/>
            <person name="Oren A."/>
            <person name="Chaudhuri R.R."/>
            <person name="La Ragione R."/>
            <person name="Hildebrand F."/>
            <person name="Pallen M.J."/>
        </authorList>
    </citation>
    <scope>NUCLEOTIDE SEQUENCE</scope>
    <source>
        <strain evidence="1">ChiSjej1B19-5720</strain>
    </source>
</reference>
<comment type="caution">
    <text evidence="1">The sequence shown here is derived from an EMBL/GenBank/DDBJ whole genome shotgun (WGS) entry which is preliminary data.</text>
</comment>
<protein>
    <submittedName>
        <fullName evidence="1">Uncharacterized protein</fullName>
    </submittedName>
</protein>
<organism evidence="1 2">
    <name type="scientific">Candidatus Blautia faecavium</name>
    <dbReference type="NCBI Taxonomy" id="2838487"/>
    <lineage>
        <taxon>Bacteria</taxon>
        <taxon>Bacillati</taxon>
        <taxon>Bacillota</taxon>
        <taxon>Clostridia</taxon>
        <taxon>Lachnospirales</taxon>
        <taxon>Lachnospiraceae</taxon>
        <taxon>Blautia</taxon>
    </lineage>
</organism>
<reference evidence="1" key="2">
    <citation type="submission" date="2021-04" db="EMBL/GenBank/DDBJ databases">
        <authorList>
            <person name="Gilroy R."/>
        </authorList>
    </citation>
    <scope>NUCLEOTIDE SEQUENCE</scope>
    <source>
        <strain evidence="1">ChiSjej1B19-5720</strain>
    </source>
</reference>
<accession>A0A9D2LUB5</accession>
<evidence type="ECO:0000313" key="1">
    <source>
        <dbReference type="EMBL" id="HJB29169.1"/>
    </source>
</evidence>
<sequence length="104" mass="12359">MVEVSIRIFFQKNDAGLYPDYHPQLDMIEEKHLPSLLRQAFFHYLKMYLNFMDYIVVADESVKEALIREGVSRPQYLKIPSEKKIDKTANAFLWLKLYQKMAAE</sequence>